<sequence>MSTLLRQEIFKLRHQNIAWITMLFNILVMTIFAVFAKLKPEWISAKGQIMNGFNSTMFLAFFLISVTATIFASEFQYGTIKALLYRKYYRGQVFASKVLTLLLYSILNYILIFGYTLLLKVVLFNNVNLSGKAGTTTVLGHLGLSLVGAFVGIWMILALVLLITNLFKTSAAAITIGILGYFAASLLQLAQAIAIEKWTWLKWNPLNMLNAGAQISTPDLHEMTHFSTPMIVTGSVVYTLIFLALAYVIFKKRNV</sequence>
<keyword evidence="1" id="KW-1133">Transmembrane helix</keyword>
<dbReference type="Pfam" id="PF12730">
    <property type="entry name" value="ABC2_membrane_4"/>
    <property type="match status" value="1"/>
</dbReference>
<evidence type="ECO:0000256" key="1">
    <source>
        <dbReference type="SAM" id="Phobius"/>
    </source>
</evidence>
<dbReference type="EMBL" id="CAKKNS010000001">
    <property type="protein sequence ID" value="CAH0415858.1"/>
    <property type="molecule type" value="Genomic_DNA"/>
</dbReference>
<protein>
    <recommendedName>
        <fullName evidence="4">ABC transporter permease</fullName>
    </recommendedName>
</protein>
<feature type="transmembrane region" description="Helical" evidence="1">
    <location>
        <begin position="16"/>
        <end position="36"/>
    </location>
</feature>
<name>A0ABN8BDI5_9LACO</name>
<keyword evidence="1" id="KW-0472">Membrane</keyword>
<dbReference type="RefSeq" id="WP_230095937.1">
    <property type="nucleotide sequence ID" value="NZ_CAKKNS010000001.1"/>
</dbReference>
<reference evidence="2 3" key="1">
    <citation type="submission" date="2021-11" db="EMBL/GenBank/DDBJ databases">
        <authorList>
            <person name="Depoorter E."/>
        </authorList>
    </citation>
    <scope>NUCLEOTIDE SEQUENCE [LARGE SCALE GENOMIC DNA]</scope>
    <source>
        <strain evidence="2 3">LMG 24289</strain>
    </source>
</reference>
<feature type="transmembrane region" description="Helical" evidence="1">
    <location>
        <begin position="171"/>
        <end position="195"/>
    </location>
</feature>
<evidence type="ECO:0000313" key="2">
    <source>
        <dbReference type="EMBL" id="CAH0415858.1"/>
    </source>
</evidence>
<feature type="transmembrane region" description="Helical" evidence="1">
    <location>
        <begin position="98"/>
        <end position="118"/>
    </location>
</feature>
<keyword evidence="1" id="KW-0812">Transmembrane</keyword>
<feature type="transmembrane region" description="Helical" evidence="1">
    <location>
        <begin position="56"/>
        <end position="77"/>
    </location>
</feature>
<gene>
    <name evidence="2" type="ORF">WFA24289_00156</name>
</gene>
<accession>A0ABN8BDI5</accession>
<evidence type="ECO:0000313" key="3">
    <source>
        <dbReference type="Proteomes" id="UP000789707"/>
    </source>
</evidence>
<dbReference type="PANTHER" id="PTHR37305:SF1">
    <property type="entry name" value="MEMBRANE PROTEIN"/>
    <property type="match status" value="1"/>
</dbReference>
<dbReference type="PANTHER" id="PTHR37305">
    <property type="entry name" value="INTEGRAL MEMBRANE PROTEIN-RELATED"/>
    <property type="match status" value="1"/>
</dbReference>
<feature type="transmembrane region" description="Helical" evidence="1">
    <location>
        <begin position="230"/>
        <end position="250"/>
    </location>
</feature>
<proteinExistence type="predicted"/>
<keyword evidence="3" id="KW-1185">Reference proteome</keyword>
<feature type="transmembrane region" description="Helical" evidence="1">
    <location>
        <begin position="138"/>
        <end position="164"/>
    </location>
</feature>
<dbReference type="Proteomes" id="UP000789707">
    <property type="component" value="Unassembled WGS sequence"/>
</dbReference>
<evidence type="ECO:0008006" key="4">
    <source>
        <dbReference type="Google" id="ProtNLM"/>
    </source>
</evidence>
<organism evidence="2 3">
    <name type="scientific">Periweissella fabaria</name>
    <dbReference type="NCBI Taxonomy" id="546157"/>
    <lineage>
        <taxon>Bacteria</taxon>
        <taxon>Bacillati</taxon>
        <taxon>Bacillota</taxon>
        <taxon>Bacilli</taxon>
        <taxon>Lactobacillales</taxon>
        <taxon>Lactobacillaceae</taxon>
        <taxon>Periweissella</taxon>
    </lineage>
</organism>
<comment type="caution">
    <text evidence="2">The sequence shown here is derived from an EMBL/GenBank/DDBJ whole genome shotgun (WGS) entry which is preliminary data.</text>
</comment>